<feature type="region of interest" description="Disordered" evidence="5">
    <location>
        <begin position="239"/>
        <end position="275"/>
    </location>
</feature>
<comment type="caution">
    <text evidence="7">The sequence shown here is derived from an EMBL/GenBank/DDBJ whole genome shotgun (WGS) entry which is preliminary data.</text>
</comment>
<dbReference type="InterPro" id="IPR041178">
    <property type="entry name" value="RPA43_OB"/>
</dbReference>
<dbReference type="Gene3D" id="2.40.50.1060">
    <property type="match status" value="1"/>
</dbReference>
<feature type="compositionally biased region" description="Basic residues" evidence="5">
    <location>
        <begin position="264"/>
        <end position="275"/>
    </location>
</feature>
<keyword evidence="8" id="KW-1185">Reference proteome</keyword>
<dbReference type="AlphaFoldDB" id="A0A8H7PTA6"/>
<evidence type="ECO:0000256" key="1">
    <source>
        <dbReference type="ARBA" id="ARBA00004123"/>
    </source>
</evidence>
<keyword evidence="3" id="KW-0804">Transcription</keyword>
<keyword evidence="4" id="KW-0539">Nucleus</keyword>
<dbReference type="InterPro" id="IPR036898">
    <property type="entry name" value="RNA_pol_Rpb7-like_N_sf"/>
</dbReference>
<evidence type="ECO:0000256" key="3">
    <source>
        <dbReference type="ARBA" id="ARBA00023163"/>
    </source>
</evidence>
<sequence>MAPHTHTHKEAKKRKHADHEDHSASKKSRLTVEKSIAVPDMTAFSEVSVRLYLHLAPTWAGKTTEGINEQLNAFLMKYIPEVDGIVVAHSGLRFETANGRIMYDSPFSHFFIRVKLLVWKPNKGEKLVGKINLQSPDHIGLLIYGTFNASIPREHISQAHYEWRASTQEDQAEEESDEADEADQEQPYEYKKNEFGEWIDKESGQGVADNNGVIEFNVVNLVSANDILTVTGALLAPSAKDNTTSLALDDTSAPKLQEKSKKDKKEKKKSKKEKS</sequence>
<comment type="subcellular location">
    <subcellularLocation>
        <location evidence="1">Nucleus</location>
    </subcellularLocation>
</comment>
<dbReference type="OrthoDB" id="10250504at2759"/>
<dbReference type="Pfam" id="PF17875">
    <property type="entry name" value="RPA43_OB"/>
    <property type="match status" value="1"/>
</dbReference>
<gene>
    <name evidence="7" type="ORF">INT43_001984</name>
</gene>
<proteinExistence type="predicted"/>
<accession>A0A8H7PTA6</accession>
<dbReference type="GO" id="GO:0006362">
    <property type="term" value="P:transcription elongation by RNA polymerase I"/>
    <property type="evidence" value="ECO:0007669"/>
    <property type="project" value="TreeGrafter"/>
</dbReference>
<feature type="region of interest" description="Disordered" evidence="5">
    <location>
        <begin position="165"/>
        <end position="190"/>
    </location>
</feature>
<feature type="region of interest" description="Disordered" evidence="5">
    <location>
        <begin position="1"/>
        <end position="30"/>
    </location>
</feature>
<dbReference type="Proteomes" id="UP000654370">
    <property type="component" value="Unassembled WGS sequence"/>
</dbReference>
<evidence type="ECO:0000256" key="5">
    <source>
        <dbReference type="SAM" id="MobiDB-lite"/>
    </source>
</evidence>
<evidence type="ECO:0000256" key="2">
    <source>
        <dbReference type="ARBA" id="ARBA00022478"/>
    </source>
</evidence>
<dbReference type="EMBL" id="JAEPQZ010000007">
    <property type="protein sequence ID" value="KAG2179134.1"/>
    <property type="molecule type" value="Genomic_DNA"/>
</dbReference>
<feature type="domain" description="RPA43 OB" evidence="6">
    <location>
        <begin position="121"/>
        <end position="235"/>
    </location>
</feature>
<feature type="compositionally biased region" description="Basic residues" evidence="5">
    <location>
        <begin position="1"/>
        <end position="16"/>
    </location>
</feature>
<reference evidence="7" key="1">
    <citation type="submission" date="2020-12" db="EMBL/GenBank/DDBJ databases">
        <title>Metabolic potential, ecology and presence of endohyphal bacteria is reflected in genomic diversity of Mucoromycotina.</title>
        <authorList>
            <person name="Muszewska A."/>
            <person name="Okrasinska A."/>
            <person name="Steczkiewicz K."/>
            <person name="Drgas O."/>
            <person name="Orlowska M."/>
            <person name="Perlinska-Lenart U."/>
            <person name="Aleksandrzak-Piekarczyk T."/>
            <person name="Szatraj K."/>
            <person name="Zielenkiewicz U."/>
            <person name="Pilsyk S."/>
            <person name="Malc E."/>
            <person name="Mieczkowski P."/>
            <person name="Kruszewska J.S."/>
            <person name="Biernat P."/>
            <person name="Pawlowska J."/>
        </authorList>
    </citation>
    <scope>NUCLEOTIDE SEQUENCE</scope>
    <source>
        <strain evidence="7">WA0000067209</strain>
    </source>
</reference>
<evidence type="ECO:0000259" key="6">
    <source>
        <dbReference type="Pfam" id="PF17875"/>
    </source>
</evidence>
<organism evidence="7 8">
    <name type="scientific">Mortierella isabellina</name>
    <name type="common">Filamentous fungus</name>
    <name type="synonym">Umbelopsis isabellina</name>
    <dbReference type="NCBI Taxonomy" id="91625"/>
    <lineage>
        <taxon>Eukaryota</taxon>
        <taxon>Fungi</taxon>
        <taxon>Fungi incertae sedis</taxon>
        <taxon>Mucoromycota</taxon>
        <taxon>Mucoromycotina</taxon>
        <taxon>Umbelopsidomycetes</taxon>
        <taxon>Umbelopsidales</taxon>
        <taxon>Umbelopsidaceae</taxon>
        <taxon>Umbelopsis</taxon>
    </lineage>
</organism>
<name>A0A8H7PTA6_MORIS</name>
<dbReference type="Gene3D" id="3.30.1490.120">
    <property type="entry name" value="RNA polymerase Rpb7-like, N-terminal domain"/>
    <property type="match status" value="1"/>
</dbReference>
<dbReference type="InterPro" id="IPR045113">
    <property type="entry name" value="Rpb7-like"/>
</dbReference>
<dbReference type="GO" id="GO:0005736">
    <property type="term" value="C:RNA polymerase I complex"/>
    <property type="evidence" value="ECO:0007669"/>
    <property type="project" value="TreeGrafter"/>
</dbReference>
<evidence type="ECO:0000313" key="8">
    <source>
        <dbReference type="Proteomes" id="UP000654370"/>
    </source>
</evidence>
<evidence type="ECO:0000313" key="7">
    <source>
        <dbReference type="EMBL" id="KAG2179134.1"/>
    </source>
</evidence>
<dbReference type="GO" id="GO:0006352">
    <property type="term" value="P:DNA-templated transcription initiation"/>
    <property type="evidence" value="ECO:0007669"/>
    <property type="project" value="InterPro"/>
</dbReference>
<evidence type="ECO:0000256" key="4">
    <source>
        <dbReference type="ARBA" id="ARBA00023242"/>
    </source>
</evidence>
<dbReference type="PANTHER" id="PTHR12709:SF5">
    <property type="entry name" value="DNA-DIRECTED RNA POLYMERASE I SUBUNIT RPA43"/>
    <property type="match status" value="1"/>
</dbReference>
<keyword evidence="2" id="KW-0240">DNA-directed RNA polymerase</keyword>
<protein>
    <recommendedName>
        <fullName evidence="6">RPA43 OB domain-containing protein</fullName>
    </recommendedName>
</protein>
<dbReference type="PANTHER" id="PTHR12709">
    <property type="entry name" value="DNA-DIRECTED RNA POLYMERASE II, III"/>
    <property type="match status" value="1"/>
</dbReference>
<feature type="compositionally biased region" description="Acidic residues" evidence="5">
    <location>
        <begin position="170"/>
        <end position="186"/>
    </location>
</feature>